<dbReference type="PANTHER" id="PTHR30040">
    <property type="entry name" value="THIAMINE BIOSYNTHESIS LIPOPROTEIN APBE"/>
    <property type="match status" value="1"/>
</dbReference>
<evidence type="ECO:0000256" key="1">
    <source>
        <dbReference type="ARBA" id="ARBA00011955"/>
    </source>
</evidence>
<dbReference type="EMBL" id="JH594606">
    <property type="protein sequence ID" value="EHQ01975.1"/>
    <property type="molecule type" value="Genomic_DNA"/>
</dbReference>
<dbReference type="AlphaFoldDB" id="H2BX23"/>
<dbReference type="InterPro" id="IPR003374">
    <property type="entry name" value="ApbE-like_sf"/>
</dbReference>
<feature type="binding site" evidence="11">
    <location>
        <position position="297"/>
    </location>
    <ligand>
        <name>Mg(2+)</name>
        <dbReference type="ChEBI" id="CHEBI:18420"/>
    </ligand>
</feature>
<comment type="function">
    <text evidence="12">Flavin transferase that catalyzes the transfer of the FMN moiety of FAD and its covalent binding to the hydroxyl group of a threonine residue in a target flavoprotein.</text>
</comment>
<dbReference type="InterPro" id="IPR024932">
    <property type="entry name" value="ApbE"/>
</dbReference>
<keyword evidence="12 13" id="KW-0449">Lipoprotein</keyword>
<evidence type="ECO:0000313" key="14">
    <source>
        <dbReference type="Proteomes" id="UP000003844"/>
    </source>
</evidence>
<keyword evidence="5 10" id="KW-0479">Metal-binding</keyword>
<evidence type="ECO:0000256" key="10">
    <source>
        <dbReference type="PIRNR" id="PIRNR006268"/>
    </source>
</evidence>
<comment type="cofactor">
    <cofactor evidence="11">
        <name>Mg(2+)</name>
        <dbReference type="ChEBI" id="CHEBI:18420"/>
    </cofactor>
    <cofactor evidence="11">
        <name>Mn(2+)</name>
        <dbReference type="ChEBI" id="CHEBI:29035"/>
    </cofactor>
    <text evidence="11">Magnesium. Can also use manganese.</text>
</comment>
<evidence type="ECO:0000256" key="11">
    <source>
        <dbReference type="PIRSR" id="PIRSR006268-2"/>
    </source>
</evidence>
<feature type="binding site" evidence="11">
    <location>
        <position position="293"/>
    </location>
    <ligand>
        <name>Mg(2+)</name>
        <dbReference type="ChEBI" id="CHEBI:18420"/>
    </ligand>
</feature>
<keyword evidence="4 10" id="KW-0808">Transferase</keyword>
<gene>
    <name evidence="13" type="ORF">Gilli_1309</name>
</gene>
<evidence type="ECO:0000256" key="3">
    <source>
        <dbReference type="ARBA" id="ARBA00022630"/>
    </source>
</evidence>
<dbReference type="GO" id="GO:0046872">
    <property type="term" value="F:metal ion binding"/>
    <property type="evidence" value="ECO:0007669"/>
    <property type="project" value="UniProtKB-UniRule"/>
</dbReference>
<keyword evidence="14" id="KW-1185">Reference proteome</keyword>
<dbReference type="PANTHER" id="PTHR30040:SF2">
    <property type="entry name" value="FAD:PROTEIN FMN TRANSFERASE"/>
    <property type="match status" value="1"/>
</dbReference>
<evidence type="ECO:0000256" key="7">
    <source>
        <dbReference type="ARBA" id="ARBA00022842"/>
    </source>
</evidence>
<keyword evidence="3 10" id="KW-0285">Flavoprotein</keyword>
<comment type="similarity">
    <text evidence="10 12">Belongs to the ApbE family.</text>
</comment>
<sequence length="345" mass="38518">MMDYRRFKSQLLVVVSFLVVAFTGCEKKGPNEQIFTGTALGTTYQLKFFHPEELNLAAGLDSIFGVINNSMSTYQEDSDISKINLGSTGIKVDENFKEVFRYSEKIYKESDGYFDPTVGNLVNAYGFGPDKNLDSLSSSEIDSILQYVGFNKLELTLDNTIEKQLPGVYIDFNAIAKGYTVDVIARYLNSRNVEDYLIELGGELVAKGINQGRQQPWVVAIDNPLQTEGNRTLQATLNLKNRAMATSGNYRKFRIDSVTGERFVHTINPLSGKPEKSNLLSVSVLAENCALADGYATAFMAMGFEKSKEMLNNLEDVDVYFIYTEADEDVNVYTSQGFKDALNFD</sequence>
<dbReference type="HOGENOM" id="CLU_044403_0_0_10"/>
<protein>
    <recommendedName>
        <fullName evidence="2 10">FAD:protein FMN transferase</fullName>
        <ecNumber evidence="1 10">2.7.1.180</ecNumber>
    </recommendedName>
    <alternativeName>
        <fullName evidence="8 10">Flavin transferase</fullName>
    </alternativeName>
</protein>
<dbReference type="GO" id="GO:0005886">
    <property type="term" value="C:plasma membrane"/>
    <property type="evidence" value="ECO:0007669"/>
    <property type="project" value="UniProtKB-SubCell"/>
</dbReference>
<evidence type="ECO:0000256" key="12">
    <source>
        <dbReference type="RuleBase" id="RU363002"/>
    </source>
</evidence>
<dbReference type="Gene3D" id="3.10.520.10">
    <property type="entry name" value="ApbE-like domains"/>
    <property type="match status" value="1"/>
</dbReference>
<evidence type="ECO:0000256" key="5">
    <source>
        <dbReference type="ARBA" id="ARBA00022723"/>
    </source>
</evidence>
<evidence type="ECO:0000313" key="13">
    <source>
        <dbReference type="EMBL" id="EHQ01975.1"/>
    </source>
</evidence>
<dbReference type="RefSeq" id="WP_006988292.1">
    <property type="nucleotide sequence ID" value="NZ_JH594606.1"/>
</dbReference>
<dbReference type="eggNOG" id="COG1477">
    <property type="taxonomic scope" value="Bacteria"/>
</dbReference>
<dbReference type="SUPFAM" id="SSF143631">
    <property type="entry name" value="ApbE-like"/>
    <property type="match status" value="1"/>
</dbReference>
<evidence type="ECO:0000256" key="8">
    <source>
        <dbReference type="ARBA" id="ARBA00031306"/>
    </source>
</evidence>
<evidence type="ECO:0000256" key="2">
    <source>
        <dbReference type="ARBA" id="ARBA00016337"/>
    </source>
</evidence>
<evidence type="ECO:0000256" key="6">
    <source>
        <dbReference type="ARBA" id="ARBA00022827"/>
    </source>
</evidence>
<keyword evidence="12" id="KW-0472">Membrane</keyword>
<dbReference type="STRING" id="865937.Gilli_1309"/>
<comment type="catalytic activity">
    <reaction evidence="9 10 12">
        <text>L-threonyl-[protein] + FAD = FMN-L-threonyl-[protein] + AMP + H(+)</text>
        <dbReference type="Rhea" id="RHEA:36847"/>
        <dbReference type="Rhea" id="RHEA-COMP:11060"/>
        <dbReference type="Rhea" id="RHEA-COMP:11061"/>
        <dbReference type="ChEBI" id="CHEBI:15378"/>
        <dbReference type="ChEBI" id="CHEBI:30013"/>
        <dbReference type="ChEBI" id="CHEBI:57692"/>
        <dbReference type="ChEBI" id="CHEBI:74257"/>
        <dbReference type="ChEBI" id="CHEBI:456215"/>
        <dbReference type="EC" id="2.7.1.180"/>
    </reaction>
</comment>
<evidence type="ECO:0000256" key="4">
    <source>
        <dbReference type="ARBA" id="ARBA00022679"/>
    </source>
</evidence>
<dbReference type="EC" id="2.7.1.180" evidence="1 10"/>
<accession>H2BX23</accession>
<dbReference type="Pfam" id="PF02424">
    <property type="entry name" value="ApbE"/>
    <property type="match status" value="1"/>
</dbReference>
<dbReference type="PROSITE" id="PS51257">
    <property type="entry name" value="PROKAR_LIPOPROTEIN"/>
    <property type="match status" value="1"/>
</dbReference>
<dbReference type="Proteomes" id="UP000003844">
    <property type="component" value="Unassembled WGS sequence"/>
</dbReference>
<reference evidence="14" key="1">
    <citation type="journal article" date="2012" name="Stand. Genomic Sci.">
        <title>Genome sequence of the Antarctic rhodopsins-containing flavobacterium Gillisia limnaea type strain (R-8282(T)).</title>
        <authorList>
            <person name="Riedel T."/>
            <person name="Held B."/>
            <person name="Nolan M."/>
            <person name="Lucas S."/>
            <person name="Lapidus A."/>
            <person name="Tice H."/>
            <person name="Del Rio T.G."/>
            <person name="Cheng J.F."/>
            <person name="Han C."/>
            <person name="Tapia R."/>
            <person name="Goodwin L.A."/>
            <person name="Pitluck S."/>
            <person name="Liolios K."/>
            <person name="Mavromatis K."/>
            <person name="Pagani I."/>
            <person name="Ivanova N."/>
            <person name="Mikhailova N."/>
            <person name="Pati A."/>
            <person name="Chen A."/>
            <person name="Palaniappan K."/>
            <person name="Land M."/>
            <person name="Rohde M."/>
            <person name="Tindall B.J."/>
            <person name="Detter J.C."/>
            <person name="Goker M."/>
            <person name="Bristow J."/>
            <person name="Eisen J.A."/>
            <person name="Markowitz V."/>
            <person name="Hugenholtz P."/>
            <person name="Kyrpides N.C."/>
            <person name="Klenk H.P."/>
            <person name="Woyke T."/>
        </authorList>
    </citation>
    <scope>NUCLEOTIDE SEQUENCE [LARGE SCALE GENOMIC DNA]</scope>
    <source>
        <strain evidence="14">DSM 15749 / LMG 21470 / R-8282</strain>
    </source>
</reference>
<keyword evidence="12" id="KW-0997">Cell inner membrane</keyword>
<dbReference type="GO" id="GO:0016740">
    <property type="term" value="F:transferase activity"/>
    <property type="evidence" value="ECO:0007669"/>
    <property type="project" value="UniProtKB-UniRule"/>
</dbReference>
<keyword evidence="7 10" id="KW-0460">Magnesium</keyword>
<comment type="subcellular location">
    <subcellularLocation>
        <location evidence="12">Cell inner membrane</location>
        <topology evidence="12">Lipid-anchor</topology>
        <orientation evidence="12">Periplasmic side</orientation>
    </subcellularLocation>
</comment>
<feature type="binding site" evidence="11">
    <location>
        <position position="174"/>
    </location>
    <ligand>
        <name>Mg(2+)</name>
        <dbReference type="ChEBI" id="CHEBI:18420"/>
    </ligand>
</feature>
<keyword evidence="12" id="KW-1003">Cell membrane</keyword>
<proteinExistence type="inferred from homology"/>
<keyword evidence="6 10" id="KW-0274">FAD</keyword>
<dbReference type="PIRSF" id="PIRSF006268">
    <property type="entry name" value="ApbE"/>
    <property type="match status" value="1"/>
</dbReference>
<evidence type="ECO:0000256" key="9">
    <source>
        <dbReference type="ARBA" id="ARBA00048540"/>
    </source>
</evidence>
<name>H2BX23_GILLR</name>
<organism evidence="13 14">
    <name type="scientific">Gillisia limnaea (strain DSM 15749 / LMG 21470 / R-8282)</name>
    <dbReference type="NCBI Taxonomy" id="865937"/>
    <lineage>
        <taxon>Bacteria</taxon>
        <taxon>Pseudomonadati</taxon>
        <taxon>Bacteroidota</taxon>
        <taxon>Flavobacteriia</taxon>
        <taxon>Flavobacteriales</taxon>
        <taxon>Flavobacteriaceae</taxon>
        <taxon>Gillisia</taxon>
    </lineage>
</organism>